<organism evidence="1 2">
    <name type="scientific">Methylocapsa palsarum</name>
    <dbReference type="NCBI Taxonomy" id="1612308"/>
    <lineage>
        <taxon>Bacteria</taxon>
        <taxon>Pseudomonadati</taxon>
        <taxon>Pseudomonadota</taxon>
        <taxon>Alphaproteobacteria</taxon>
        <taxon>Hyphomicrobiales</taxon>
        <taxon>Beijerinckiaceae</taxon>
        <taxon>Methylocapsa</taxon>
    </lineage>
</organism>
<dbReference type="PANTHER" id="PTHR34846">
    <property type="entry name" value="4-CARBOXYMUCONOLACTONE DECARBOXYLASE FAMILY PROTEIN (AFU_ORTHOLOGUE AFUA_6G11590)"/>
    <property type="match status" value="1"/>
</dbReference>
<dbReference type="Proteomes" id="UP000198755">
    <property type="component" value="Unassembled WGS sequence"/>
</dbReference>
<dbReference type="OrthoDB" id="9129225at2"/>
<dbReference type="InterPro" id="IPR029032">
    <property type="entry name" value="AhpD-like"/>
</dbReference>
<protein>
    <submittedName>
        <fullName evidence="1">Alkylhydroperoxidase family enzyme, contains CxxC motif</fullName>
    </submittedName>
</protein>
<dbReference type="AlphaFoldDB" id="A0A1I3WQC3"/>
<dbReference type="Gene3D" id="1.20.1290.10">
    <property type="entry name" value="AhpD-like"/>
    <property type="match status" value="1"/>
</dbReference>
<accession>A0A1I3WQC3</accession>
<gene>
    <name evidence="1" type="ORF">SAMN05444581_10218</name>
</gene>
<keyword evidence="2" id="KW-1185">Reference proteome</keyword>
<reference evidence="1 2" key="1">
    <citation type="submission" date="2016-10" db="EMBL/GenBank/DDBJ databases">
        <authorList>
            <person name="de Groot N.N."/>
        </authorList>
    </citation>
    <scope>NUCLEOTIDE SEQUENCE [LARGE SCALE GENOMIC DNA]</scope>
    <source>
        <strain evidence="1 2">NE2</strain>
    </source>
</reference>
<proteinExistence type="predicted"/>
<dbReference type="PANTHER" id="PTHR34846:SF11">
    <property type="entry name" value="4-CARBOXYMUCONOLACTONE DECARBOXYLASE FAMILY PROTEIN (AFU_ORTHOLOGUE AFUA_6G11590)"/>
    <property type="match status" value="1"/>
</dbReference>
<dbReference type="STRING" id="1612308.SAMN05444581_10218"/>
<dbReference type="SUPFAM" id="SSF69118">
    <property type="entry name" value="AhpD-like"/>
    <property type="match status" value="1"/>
</dbReference>
<dbReference type="GO" id="GO:0004601">
    <property type="term" value="F:peroxidase activity"/>
    <property type="evidence" value="ECO:0007669"/>
    <property type="project" value="UniProtKB-KW"/>
</dbReference>
<name>A0A1I3WQC3_9HYPH</name>
<dbReference type="EMBL" id="FOSN01000002">
    <property type="protein sequence ID" value="SFK09047.1"/>
    <property type="molecule type" value="Genomic_DNA"/>
</dbReference>
<evidence type="ECO:0000313" key="2">
    <source>
        <dbReference type="Proteomes" id="UP000198755"/>
    </source>
</evidence>
<evidence type="ECO:0000313" key="1">
    <source>
        <dbReference type="EMBL" id="SFK09047.1"/>
    </source>
</evidence>
<keyword evidence="1" id="KW-0575">Peroxidase</keyword>
<keyword evidence="1" id="KW-0560">Oxidoreductase</keyword>
<sequence>MRLPLIAPSDLSPDQRPLYEDMRDGIAKGFGGFVTQRDDGALMGPWNPWLQEPRIGKPIWDLTKALSGESTLPDSVRQVAILVTGAHFKAAYEIYAHVAVAQKDKLPNAKLATIVAGQRPADLSAEEGVAYDVAAALTGGGVLPELTYRAAVEAFGPHGAAELCYLVGLYCLVSVTLNAFDVPVPD</sequence>
<dbReference type="RefSeq" id="WP_091677696.1">
    <property type="nucleotide sequence ID" value="NZ_FOSN01000002.1"/>
</dbReference>